<dbReference type="InterPro" id="IPR038765">
    <property type="entry name" value="Papain-like_cys_pep_sf"/>
</dbReference>
<evidence type="ECO:0000313" key="4">
    <source>
        <dbReference type="Proteomes" id="UP000507470"/>
    </source>
</evidence>
<proteinExistence type="predicted"/>
<dbReference type="SUPFAM" id="SSF54001">
    <property type="entry name" value="Cysteine proteinases"/>
    <property type="match status" value="1"/>
</dbReference>
<feature type="region of interest" description="Disordered" evidence="1">
    <location>
        <begin position="374"/>
        <end position="394"/>
    </location>
</feature>
<reference evidence="3 4" key="1">
    <citation type="submission" date="2020-06" db="EMBL/GenBank/DDBJ databases">
        <authorList>
            <person name="Li R."/>
            <person name="Bekaert M."/>
        </authorList>
    </citation>
    <scope>NUCLEOTIDE SEQUENCE [LARGE SCALE GENOMIC DNA]</scope>
    <source>
        <strain evidence="4">wild</strain>
    </source>
</reference>
<feature type="region of interest" description="Disordered" evidence="1">
    <location>
        <begin position="1"/>
        <end position="31"/>
    </location>
</feature>
<dbReference type="InterPro" id="IPR053041">
    <property type="entry name" value="Transglut-like_Superfamily_Mod"/>
</dbReference>
<dbReference type="InterPro" id="IPR002931">
    <property type="entry name" value="Transglutaminase-like"/>
</dbReference>
<dbReference type="Pfam" id="PF01841">
    <property type="entry name" value="Transglut_core"/>
    <property type="match status" value="1"/>
</dbReference>
<dbReference type="PANTHER" id="PTHR47020">
    <property type="entry name" value="HILLARIN"/>
    <property type="match status" value="1"/>
</dbReference>
<dbReference type="SMART" id="SM00460">
    <property type="entry name" value="TGc"/>
    <property type="match status" value="1"/>
</dbReference>
<protein>
    <recommendedName>
        <fullName evidence="2">Transglutaminase-like domain-containing protein</fullName>
    </recommendedName>
</protein>
<dbReference type="InterPro" id="IPR056564">
    <property type="entry name" value="Ig-like_KY"/>
</dbReference>
<dbReference type="Proteomes" id="UP000507470">
    <property type="component" value="Unassembled WGS sequence"/>
</dbReference>
<feature type="region of interest" description="Disordered" evidence="1">
    <location>
        <begin position="650"/>
        <end position="673"/>
    </location>
</feature>
<feature type="domain" description="Transglutaminase-like" evidence="2">
    <location>
        <begin position="163"/>
        <end position="231"/>
    </location>
</feature>
<organism evidence="3 4">
    <name type="scientific">Mytilus coruscus</name>
    <name type="common">Sea mussel</name>
    <dbReference type="NCBI Taxonomy" id="42192"/>
    <lineage>
        <taxon>Eukaryota</taxon>
        <taxon>Metazoa</taxon>
        <taxon>Spiralia</taxon>
        <taxon>Lophotrochozoa</taxon>
        <taxon>Mollusca</taxon>
        <taxon>Bivalvia</taxon>
        <taxon>Autobranchia</taxon>
        <taxon>Pteriomorphia</taxon>
        <taxon>Mytilida</taxon>
        <taxon>Mytiloidea</taxon>
        <taxon>Mytilidae</taxon>
        <taxon>Mytilinae</taxon>
        <taxon>Mytilus</taxon>
    </lineage>
</organism>
<dbReference type="OrthoDB" id="6093109at2759"/>
<evidence type="ECO:0000256" key="1">
    <source>
        <dbReference type="SAM" id="MobiDB-lite"/>
    </source>
</evidence>
<feature type="region of interest" description="Disordered" evidence="1">
    <location>
        <begin position="69"/>
        <end position="88"/>
    </location>
</feature>
<dbReference type="Gene3D" id="3.10.620.30">
    <property type="match status" value="1"/>
</dbReference>
<evidence type="ECO:0000259" key="2">
    <source>
        <dbReference type="SMART" id="SM00460"/>
    </source>
</evidence>
<feature type="compositionally biased region" description="Acidic residues" evidence="1">
    <location>
        <begin position="12"/>
        <end position="31"/>
    </location>
</feature>
<dbReference type="Pfam" id="PF23265">
    <property type="entry name" value="Ig-like_KY"/>
    <property type="match status" value="1"/>
</dbReference>
<name>A0A6J8CCN3_MYTCO</name>
<sequence>MGGGNSKKKETEEEEDSSDFIDIEQEAGSDELEIKAEEDHYPAAPSEVPVQNGINTKRAQVPINIRKTSHAPSLTSRTSRSTQLIKTHRKEPKVNYASAIAQAMLNMSHKAETYESLMKDLVDGLVTEKEKVYAITLWLSQQDIETGKFQKFKPDTPRGYMHLIQNRRGTFPSFFAQLCRKAGIPCVIVSGYSKSASYDVGEMDDTVLKENTNAWNVVYADKAWHIVHPFWVCRGLVGHRLGGYVKIEKGGQAMMQKETASEGQLTKCFNKYYIFTDPNEFVYRNIPVDEQAKWQLLRKPLTFDEYKHKPYVRPEFFKQKLKLISEDDCLLIAKDGICNVTFQIPPKELGFVNFTYELDMKIEEHVRGIGLGSHTTLKEGDESGEAQINDNEGGQTVRINVNQRNDDDENNNIKANIARYVVMMREGQKQENISFEIRLPKQGTYKITIFAGREDEWGDDPPLVSSFRVLCDNLSADVTPEMAPIDPGMVGWGPGPKSFKSGLLMPSHERGKIEMNVKEEVIIQFQVVSKRQVTVTMVHNRLASEELKQFYSYEETYSEFSERRELTVKAYVPDKDEYAVRIGTFENTNPGHPDYVCNYLLSSKKSKAQREGPLVREYRNDVKKALVSNNLEEIEYLLGRAEKFKLSADEEEEEVEKEENGHNYVRRHQKRKHDEDVRRLQKRKEFLEMKRMFHHTLMRQNIDACERAIVKAENSQFAQVFKSETSQVIKLMDKLQSHDRWPHDIPEKNRFTLTEVSHLHAPPEKAQDVMKAICLLVFNFDDEYMVRNNV</sequence>
<evidence type="ECO:0000313" key="3">
    <source>
        <dbReference type="EMBL" id="CAC5392969.1"/>
    </source>
</evidence>
<gene>
    <name evidence="3" type="ORF">MCOR_27866</name>
</gene>
<keyword evidence="4" id="KW-1185">Reference proteome</keyword>
<dbReference type="EMBL" id="CACVKT020005108">
    <property type="protein sequence ID" value="CAC5392969.1"/>
    <property type="molecule type" value="Genomic_DNA"/>
</dbReference>
<dbReference type="PANTHER" id="PTHR47020:SF1">
    <property type="entry name" value="HILLARIN"/>
    <property type="match status" value="1"/>
</dbReference>
<accession>A0A6J8CCN3</accession>
<dbReference type="AlphaFoldDB" id="A0A6J8CCN3"/>